<evidence type="ECO:0000256" key="4">
    <source>
        <dbReference type="ARBA" id="ARBA00023002"/>
    </source>
</evidence>
<dbReference type="STRING" id="321146.A0A139H410"/>
<dbReference type="InterPro" id="IPR036188">
    <property type="entry name" value="FAD/NAD-bd_sf"/>
</dbReference>
<dbReference type="SUPFAM" id="SSF51905">
    <property type="entry name" value="FAD/NAD(P)-binding domain"/>
    <property type="match status" value="1"/>
</dbReference>
<dbReference type="PRINTS" id="PR00420">
    <property type="entry name" value="RNGMNOXGNASE"/>
</dbReference>
<evidence type="ECO:0000313" key="8">
    <source>
        <dbReference type="Proteomes" id="UP000070133"/>
    </source>
</evidence>
<keyword evidence="5" id="KW-0503">Monooxygenase</keyword>
<dbReference type="AlphaFoldDB" id="A0A139H410"/>
<keyword evidence="3" id="KW-0274">FAD</keyword>
<proteinExistence type="inferred from homology"/>
<dbReference type="GO" id="GO:0071949">
    <property type="term" value="F:FAD binding"/>
    <property type="evidence" value="ECO:0007669"/>
    <property type="project" value="InterPro"/>
</dbReference>
<accession>A0A139H410</accession>
<dbReference type="GO" id="GO:0004497">
    <property type="term" value="F:monooxygenase activity"/>
    <property type="evidence" value="ECO:0007669"/>
    <property type="project" value="UniProtKB-KW"/>
</dbReference>
<gene>
    <name evidence="7" type="ORF">AC578_847</name>
</gene>
<dbReference type="InterPro" id="IPR002938">
    <property type="entry name" value="FAD-bd"/>
</dbReference>
<reference evidence="7 8" key="1">
    <citation type="submission" date="2015-07" db="EMBL/GenBank/DDBJ databases">
        <title>Comparative genomics of the Sigatoka disease complex on banana suggests a link between parallel evolutionary changes in Pseudocercospora fijiensis and Pseudocercospora eumusae and increased virulence on the banana host.</title>
        <authorList>
            <person name="Chang T.-C."/>
            <person name="Salvucci A."/>
            <person name="Crous P.W."/>
            <person name="Stergiopoulos I."/>
        </authorList>
    </citation>
    <scope>NUCLEOTIDE SEQUENCE [LARGE SCALE GENOMIC DNA]</scope>
    <source>
        <strain evidence="7 8">CBS 114824</strain>
    </source>
</reference>
<evidence type="ECO:0000256" key="1">
    <source>
        <dbReference type="ARBA" id="ARBA00007992"/>
    </source>
</evidence>
<dbReference type="PANTHER" id="PTHR13789:SF215">
    <property type="entry name" value="FAD-BINDING DOMAIN-CONTAINING PROTEIN-RELATED"/>
    <property type="match status" value="1"/>
</dbReference>
<dbReference type="Gene3D" id="3.50.50.60">
    <property type="entry name" value="FAD/NAD(P)-binding domain"/>
    <property type="match status" value="1"/>
</dbReference>
<organism evidence="7 8">
    <name type="scientific">Pseudocercospora eumusae</name>
    <dbReference type="NCBI Taxonomy" id="321146"/>
    <lineage>
        <taxon>Eukaryota</taxon>
        <taxon>Fungi</taxon>
        <taxon>Dikarya</taxon>
        <taxon>Ascomycota</taxon>
        <taxon>Pezizomycotina</taxon>
        <taxon>Dothideomycetes</taxon>
        <taxon>Dothideomycetidae</taxon>
        <taxon>Mycosphaerellales</taxon>
        <taxon>Mycosphaerellaceae</taxon>
        <taxon>Pseudocercospora</taxon>
    </lineage>
</organism>
<keyword evidence="8" id="KW-1185">Reference proteome</keyword>
<name>A0A139H410_9PEZI</name>
<keyword evidence="4" id="KW-0560">Oxidoreductase</keyword>
<feature type="domain" description="FAD-binding" evidence="6">
    <location>
        <begin position="13"/>
        <end position="353"/>
    </location>
</feature>
<evidence type="ECO:0000256" key="2">
    <source>
        <dbReference type="ARBA" id="ARBA00022630"/>
    </source>
</evidence>
<dbReference type="PANTHER" id="PTHR13789">
    <property type="entry name" value="MONOOXYGENASE"/>
    <property type="match status" value="1"/>
</dbReference>
<evidence type="ECO:0000313" key="7">
    <source>
        <dbReference type="EMBL" id="KXS97216.1"/>
    </source>
</evidence>
<dbReference type="InterPro" id="IPR050493">
    <property type="entry name" value="FAD-dep_Monooxygenase_BioMet"/>
</dbReference>
<dbReference type="SUPFAM" id="SSF54373">
    <property type="entry name" value="FAD-linked reductases, C-terminal domain"/>
    <property type="match status" value="1"/>
</dbReference>
<dbReference type="OrthoDB" id="28053at2759"/>
<evidence type="ECO:0000256" key="5">
    <source>
        <dbReference type="ARBA" id="ARBA00023033"/>
    </source>
</evidence>
<comment type="similarity">
    <text evidence="1">Belongs to the paxM FAD-dependent monooxygenase family.</text>
</comment>
<sequence>MPLLIEEEKKGLDIAVIGAGISGLSAAICLRRAGHDVTLYERSEFKNEVGAAINMPPHATRLLREWGVAGHNPSEKTGPYLDNACGSLLNGTRRLDATTAELLHSSSFDGDEYRYGAPFVSYHRADLHLGLRMAAADIGAKTVLGKMAVKIDCEKGQFTVVDPHSRTGKEVIQKDLVILADGVNSLFVEHVSGSPNPLHETGRSAYRSLIPMGKLFSDPEARSLFTSGAEHGITGSFNSQTGVFLIAYPCRKGEEMNIAIFHQMLPGERRTYDWDFPATIDQALASLEGFHPAFKALVRCAEDMKVYTILARDPAKRYINHRAIMIGDAAHPMLPALAGGGSTGLEDAASLEILLKNLSAPDLASGLVSKRLNLWQALRIPRDVTTQVISKGMLVPQPARNFAKEVAHVYSGALPEVALSGWIRATREFLCGYECYSTTEKALQWAEKEGYPEDMMRRLQEEGVVKHFGHATVKGQA</sequence>
<dbReference type="Proteomes" id="UP000070133">
    <property type="component" value="Unassembled WGS sequence"/>
</dbReference>
<dbReference type="EMBL" id="LFZN01000150">
    <property type="protein sequence ID" value="KXS97216.1"/>
    <property type="molecule type" value="Genomic_DNA"/>
</dbReference>
<dbReference type="Pfam" id="PF01494">
    <property type="entry name" value="FAD_binding_3"/>
    <property type="match status" value="1"/>
</dbReference>
<evidence type="ECO:0000259" key="6">
    <source>
        <dbReference type="Pfam" id="PF01494"/>
    </source>
</evidence>
<comment type="caution">
    <text evidence="7">The sequence shown here is derived from an EMBL/GenBank/DDBJ whole genome shotgun (WGS) entry which is preliminary data.</text>
</comment>
<evidence type="ECO:0000256" key="3">
    <source>
        <dbReference type="ARBA" id="ARBA00022827"/>
    </source>
</evidence>
<protein>
    <recommendedName>
        <fullName evidence="6">FAD-binding domain-containing protein</fullName>
    </recommendedName>
</protein>
<keyword evidence="2" id="KW-0285">Flavoprotein</keyword>